<dbReference type="OMA" id="ANEIAWT"/>
<dbReference type="AlphaFoldDB" id="A0A0D2KT68"/>
<sequence length="364" mass="40757">MSWLIGNEIDETPAGLRVTVHDYQNASVIPSRSQNTVVSEACNLIGSAVRGNTLWKTVKPGVDSMRMRPAPPSIIFPVQDTIALKAWGAPTMEDEIYKIHDLESFKGTNLAYLLEGPKKTNTFVRSQERLRPRSHFPALKKQRVNSGSLYGVIPQPHIYPSPFLPIEPPNHIMPFDRCGPIFVPPYTKVSLPDDARVAWLVPVRGILPWTDCSAAILLDDWEGLFSPADRNPRITWTRESLLQFWIFLIDLRTSGTLGALGISFHISHGSLSVKSTPLNHRAAGFPTPVLPSLPTTAPDGSRPTIKNVDYIKIYHDNRRRLHLRRILDEWTYTPPAGCDQSQQVMLTNSRLPLLDDIAQAILIL</sequence>
<proteinExistence type="predicted"/>
<organism evidence="1 2">
    <name type="scientific">Hypholoma sublateritium (strain FD-334 SS-4)</name>
    <dbReference type="NCBI Taxonomy" id="945553"/>
    <lineage>
        <taxon>Eukaryota</taxon>
        <taxon>Fungi</taxon>
        <taxon>Dikarya</taxon>
        <taxon>Basidiomycota</taxon>
        <taxon>Agaricomycotina</taxon>
        <taxon>Agaricomycetes</taxon>
        <taxon>Agaricomycetidae</taxon>
        <taxon>Agaricales</taxon>
        <taxon>Agaricineae</taxon>
        <taxon>Strophariaceae</taxon>
        <taxon>Hypholoma</taxon>
    </lineage>
</organism>
<keyword evidence="2" id="KW-1185">Reference proteome</keyword>
<accession>A0A0D2KT68</accession>
<protein>
    <submittedName>
        <fullName evidence="1">Uncharacterized protein</fullName>
    </submittedName>
</protein>
<name>A0A0D2KT68_HYPSF</name>
<dbReference type="EMBL" id="KN817598">
    <property type="protein sequence ID" value="KJA17832.1"/>
    <property type="molecule type" value="Genomic_DNA"/>
</dbReference>
<gene>
    <name evidence="1" type="ORF">HYPSUDRAFT_1003789</name>
</gene>
<reference evidence="2" key="1">
    <citation type="submission" date="2014-04" db="EMBL/GenBank/DDBJ databases">
        <title>Evolutionary Origins and Diversification of the Mycorrhizal Mutualists.</title>
        <authorList>
            <consortium name="DOE Joint Genome Institute"/>
            <consortium name="Mycorrhizal Genomics Consortium"/>
            <person name="Kohler A."/>
            <person name="Kuo A."/>
            <person name="Nagy L.G."/>
            <person name="Floudas D."/>
            <person name="Copeland A."/>
            <person name="Barry K.W."/>
            <person name="Cichocki N."/>
            <person name="Veneault-Fourrey C."/>
            <person name="LaButti K."/>
            <person name="Lindquist E.A."/>
            <person name="Lipzen A."/>
            <person name="Lundell T."/>
            <person name="Morin E."/>
            <person name="Murat C."/>
            <person name="Riley R."/>
            <person name="Ohm R."/>
            <person name="Sun H."/>
            <person name="Tunlid A."/>
            <person name="Henrissat B."/>
            <person name="Grigoriev I.V."/>
            <person name="Hibbett D.S."/>
            <person name="Martin F."/>
        </authorList>
    </citation>
    <scope>NUCLEOTIDE SEQUENCE [LARGE SCALE GENOMIC DNA]</scope>
    <source>
        <strain evidence="2">FD-334 SS-4</strain>
    </source>
</reference>
<dbReference type="Proteomes" id="UP000054270">
    <property type="component" value="Unassembled WGS sequence"/>
</dbReference>
<evidence type="ECO:0000313" key="1">
    <source>
        <dbReference type="EMBL" id="KJA17832.1"/>
    </source>
</evidence>
<dbReference type="STRING" id="945553.A0A0D2KT68"/>
<dbReference type="OrthoDB" id="3143319at2759"/>
<evidence type="ECO:0000313" key="2">
    <source>
        <dbReference type="Proteomes" id="UP000054270"/>
    </source>
</evidence>